<organism evidence="1">
    <name type="scientific">Rhizophora mucronata</name>
    <name type="common">Asiatic mangrove</name>
    <dbReference type="NCBI Taxonomy" id="61149"/>
    <lineage>
        <taxon>Eukaryota</taxon>
        <taxon>Viridiplantae</taxon>
        <taxon>Streptophyta</taxon>
        <taxon>Embryophyta</taxon>
        <taxon>Tracheophyta</taxon>
        <taxon>Spermatophyta</taxon>
        <taxon>Magnoliopsida</taxon>
        <taxon>eudicotyledons</taxon>
        <taxon>Gunneridae</taxon>
        <taxon>Pentapetalae</taxon>
        <taxon>rosids</taxon>
        <taxon>fabids</taxon>
        <taxon>Malpighiales</taxon>
        <taxon>Rhizophoraceae</taxon>
        <taxon>Rhizophora</taxon>
    </lineage>
</organism>
<accession>A0A2P2IHH6</accession>
<dbReference type="EMBL" id="GGEC01000144">
    <property type="protein sequence ID" value="MBW80627.1"/>
    <property type="molecule type" value="Transcribed_RNA"/>
</dbReference>
<evidence type="ECO:0000313" key="1">
    <source>
        <dbReference type="EMBL" id="MBW80627.1"/>
    </source>
</evidence>
<name>A0A2P2IHH6_RHIMU</name>
<protein>
    <submittedName>
        <fullName evidence="1">Uncharacterized protein</fullName>
    </submittedName>
</protein>
<reference evidence="1" key="1">
    <citation type="submission" date="2018-02" db="EMBL/GenBank/DDBJ databases">
        <title>Rhizophora mucronata_Transcriptome.</title>
        <authorList>
            <person name="Meera S.P."/>
            <person name="Sreeshan A."/>
            <person name="Augustine A."/>
        </authorList>
    </citation>
    <scope>NUCLEOTIDE SEQUENCE</scope>
    <source>
        <tissue evidence="1">Leaf</tissue>
    </source>
</reference>
<sequence length="30" mass="3674">MIYCSVDRNKQFNPRRLFSILQKLTIETCR</sequence>
<dbReference type="AlphaFoldDB" id="A0A2P2IHH6"/>
<proteinExistence type="predicted"/>